<dbReference type="SUPFAM" id="SSF51703">
    <property type="entry name" value="Cobalamin (vitamin B12)-dependent enzymes"/>
    <property type="match status" value="1"/>
</dbReference>
<dbReference type="Pfam" id="PF01642">
    <property type="entry name" value="MM_CoA_mutase"/>
    <property type="match status" value="1"/>
</dbReference>
<evidence type="ECO:0000259" key="2">
    <source>
        <dbReference type="Pfam" id="PF01642"/>
    </source>
</evidence>
<reference evidence="3" key="1">
    <citation type="submission" date="2019-03" db="EMBL/GenBank/DDBJ databases">
        <title>Lake Tanganyika Metagenome-Assembled Genomes (MAGs).</title>
        <authorList>
            <person name="Tran P."/>
        </authorList>
    </citation>
    <scope>NUCLEOTIDE SEQUENCE</scope>
    <source>
        <strain evidence="3">K_DeepCast_150m_m2_040</strain>
    </source>
</reference>
<dbReference type="InterPro" id="IPR006099">
    <property type="entry name" value="MeMalonylCoA_mutase_a/b_cat"/>
</dbReference>
<evidence type="ECO:0000313" key="3">
    <source>
        <dbReference type="EMBL" id="MBM3331334.1"/>
    </source>
</evidence>
<name>A0A938BT27_UNCW3</name>
<dbReference type="PANTHER" id="PTHR48101">
    <property type="entry name" value="METHYLMALONYL-COA MUTASE, MITOCHONDRIAL-RELATED"/>
    <property type="match status" value="1"/>
</dbReference>
<protein>
    <submittedName>
        <fullName evidence="3">Methylmalonyl-CoA mutase</fullName>
    </submittedName>
</protein>
<feature type="domain" description="Methylmalonyl-CoA mutase alpha/beta chain catalytic" evidence="2">
    <location>
        <begin position="43"/>
        <end position="567"/>
    </location>
</feature>
<accession>A0A938BT27</accession>
<dbReference type="PANTHER" id="PTHR48101:SF1">
    <property type="entry name" value="METHYLMALONYL-COA MUTASE, LARGE SUBUNIT"/>
    <property type="match status" value="1"/>
</dbReference>
<dbReference type="EMBL" id="VGIR01000026">
    <property type="protein sequence ID" value="MBM3331334.1"/>
    <property type="molecule type" value="Genomic_DNA"/>
</dbReference>
<dbReference type="Proteomes" id="UP000779900">
    <property type="component" value="Unassembled WGS sequence"/>
</dbReference>
<evidence type="ECO:0000256" key="1">
    <source>
        <dbReference type="ARBA" id="ARBA00023235"/>
    </source>
</evidence>
<dbReference type="AlphaFoldDB" id="A0A938BT27"/>
<dbReference type="GO" id="GO:0004494">
    <property type="term" value="F:methylmalonyl-CoA mutase activity"/>
    <property type="evidence" value="ECO:0007669"/>
    <property type="project" value="InterPro"/>
</dbReference>
<dbReference type="Gene3D" id="3.20.20.240">
    <property type="entry name" value="Methylmalonyl-CoA mutase"/>
    <property type="match status" value="1"/>
</dbReference>
<gene>
    <name evidence="3" type="ORF">FJY68_05700</name>
</gene>
<dbReference type="GO" id="GO:0031419">
    <property type="term" value="F:cobalamin binding"/>
    <property type="evidence" value="ECO:0007669"/>
    <property type="project" value="InterPro"/>
</dbReference>
<dbReference type="NCBIfam" id="TIGR00641">
    <property type="entry name" value="acid_CoA_mut_N"/>
    <property type="match status" value="1"/>
</dbReference>
<proteinExistence type="predicted"/>
<dbReference type="InterPro" id="IPR016176">
    <property type="entry name" value="Cbl-dep_enz_cat"/>
</dbReference>
<comment type="caution">
    <text evidence="3">The sequence shown here is derived from an EMBL/GenBank/DDBJ whole genome shotgun (WGS) entry which is preliminary data.</text>
</comment>
<organism evidence="3 4">
    <name type="scientific">candidate division WOR-3 bacterium</name>
    <dbReference type="NCBI Taxonomy" id="2052148"/>
    <lineage>
        <taxon>Bacteria</taxon>
        <taxon>Bacteria division WOR-3</taxon>
    </lineage>
</organism>
<evidence type="ECO:0000313" key="4">
    <source>
        <dbReference type="Proteomes" id="UP000779900"/>
    </source>
</evidence>
<keyword evidence="1" id="KW-0413">Isomerase</keyword>
<sequence length="572" mass="62544">MTNDESRKGGPDVDLRRVVEKWEQETVAPVLKKAPERAEAAETVSGLPLNRAYTPDASRLTQDALRIYAEQLGMPGEFPFTRGVQPTMYRSRFWTMRQYAGFGSAEDTNKRYHYLLGQGQTGLSVAFDLPTQMGYDSDSAMAKGEVGKVGVAISSLEDMETLFAGIPLDKVSTSMTINATAGILLAMYCVVAEKQGKSIGGLAGTIQNDILKEYVARGTYIFPPRPSLRLVTDIIAWCAENVPKWNTVSVSGYHIREAGATAVQEVAFTIADGLEYIRAALSTGLAIDKFAPRLSFFFAAHSNIIEEVAKFRAARRLWARLLRERWNASDESCKLRFHTQTGGVTLTAQQPENNVIRVAYQALAAALGGTQSLHTNSRDEALALPSEESVLIALRTQQIVAHESGVADIVDPLAGSYAVESLTDEMEERARELIGKVEQMGGVVSAIEQGFMQNEIADSAYKYQQAVEKKQRIVVGVNKYTEGIEGSRSQAIEGKLLRVDQALGDRRAAELSAFRRKREAPEVAAALTALKDRARGTGNLMEAIVAAVRTGGTVGEISDALRTEFGEYDRQR</sequence>
<dbReference type="InterPro" id="IPR006098">
    <property type="entry name" value="MMCoA_mutase_a_cat"/>
</dbReference>